<dbReference type="AlphaFoldDB" id="A0A085G5E8"/>
<evidence type="ECO:0000313" key="2">
    <source>
        <dbReference type="EMBL" id="KFC78943.1"/>
    </source>
</evidence>
<dbReference type="SUPFAM" id="SSF55136">
    <property type="entry name" value="Probable bacterial effector-binding domain"/>
    <property type="match status" value="1"/>
</dbReference>
<keyword evidence="3" id="KW-1185">Reference proteome</keyword>
<dbReference type="RefSeq" id="WP_034793979.1">
    <property type="nucleotide sequence ID" value="NZ_JMPJ01000066.1"/>
</dbReference>
<dbReference type="PANTHER" id="PTHR36444">
    <property type="entry name" value="TRANSCRIPTIONAL REGULATOR PROTEIN YOBU-RELATED"/>
    <property type="match status" value="1"/>
</dbReference>
<evidence type="ECO:0000313" key="3">
    <source>
        <dbReference type="Proteomes" id="UP000028640"/>
    </source>
</evidence>
<accession>A0A085G5E8</accession>
<dbReference type="InterPro" id="IPR029441">
    <property type="entry name" value="Cass2"/>
</dbReference>
<sequence>MQTQQIERFTVFGFKTRTKNQDEMTAETAKIGPLWQRFFAQAAPRLQPRSKVYGVYSGYESDFNASFDVYAAANTLSTQDDSGLEAVEIQAGNYLVFSAEGELPQTCIDLWGEVWRYFQSEEVQYQRAYTTDFEYYSGEQSISIYIAVK</sequence>
<dbReference type="InterPro" id="IPR010499">
    <property type="entry name" value="AraC_E-bd"/>
</dbReference>
<dbReference type="OrthoDB" id="3173400at2"/>
<dbReference type="Gene3D" id="3.20.80.10">
    <property type="entry name" value="Regulatory factor, effector binding domain"/>
    <property type="match status" value="1"/>
</dbReference>
<proteinExistence type="predicted"/>
<name>A0A085G5E8_EWIA3</name>
<dbReference type="STRING" id="910964.GEAM_3506"/>
<dbReference type="Proteomes" id="UP000028640">
    <property type="component" value="Unassembled WGS sequence"/>
</dbReference>
<dbReference type="PANTHER" id="PTHR36444:SF2">
    <property type="entry name" value="TRANSCRIPTIONAL REGULATOR PROTEIN YOBU-RELATED"/>
    <property type="match status" value="1"/>
</dbReference>
<dbReference type="Pfam" id="PF14526">
    <property type="entry name" value="Cass2"/>
    <property type="match status" value="1"/>
</dbReference>
<protein>
    <submittedName>
        <fullName evidence="2">Putative transcription regulator</fullName>
    </submittedName>
</protein>
<dbReference type="InterPro" id="IPR011256">
    <property type="entry name" value="Reg_factor_effector_dom_sf"/>
</dbReference>
<evidence type="ECO:0000259" key="1">
    <source>
        <dbReference type="SMART" id="SM00871"/>
    </source>
</evidence>
<gene>
    <name evidence="2" type="ORF">GEAM_3506</name>
</gene>
<dbReference type="eggNOG" id="COG3708">
    <property type="taxonomic scope" value="Bacteria"/>
</dbReference>
<feature type="domain" description="AraC effector-binding" evidence="1">
    <location>
        <begin position="1"/>
        <end position="149"/>
    </location>
</feature>
<organism evidence="2 3">
    <name type="scientific">Ewingella americana (strain ATCC 33852 / DSM 4580 / CCUG 14506 / JCM 5911 / LMG 7869 / NCTC 12157 / CDC 1468-78)</name>
    <dbReference type="NCBI Taxonomy" id="910964"/>
    <lineage>
        <taxon>Bacteria</taxon>
        <taxon>Pseudomonadati</taxon>
        <taxon>Pseudomonadota</taxon>
        <taxon>Gammaproteobacteria</taxon>
        <taxon>Enterobacterales</taxon>
        <taxon>Yersiniaceae</taxon>
        <taxon>Ewingella</taxon>
    </lineage>
</organism>
<reference evidence="2 3" key="1">
    <citation type="submission" date="2014-05" db="EMBL/GenBank/DDBJ databases">
        <title>ATOL: Assembling a taxonomically balanced genome-scale reconstruction of the evolutionary history of the Enterobacteriaceae.</title>
        <authorList>
            <person name="Plunkett G.III."/>
            <person name="Neeno-Eckwall E.C."/>
            <person name="Glasner J.D."/>
            <person name="Perna N.T."/>
        </authorList>
    </citation>
    <scope>NUCLEOTIDE SEQUENCE [LARGE SCALE GENOMIC DNA]</scope>
    <source>
        <strain evidence="2 3">ATCC 33852</strain>
    </source>
</reference>
<dbReference type="InterPro" id="IPR053182">
    <property type="entry name" value="YobU-like_regulator"/>
</dbReference>
<dbReference type="EMBL" id="JMPJ01000066">
    <property type="protein sequence ID" value="KFC78943.1"/>
    <property type="molecule type" value="Genomic_DNA"/>
</dbReference>
<dbReference type="SMART" id="SM00871">
    <property type="entry name" value="AraC_E_bind"/>
    <property type="match status" value="1"/>
</dbReference>
<comment type="caution">
    <text evidence="2">The sequence shown here is derived from an EMBL/GenBank/DDBJ whole genome shotgun (WGS) entry which is preliminary data.</text>
</comment>
<dbReference type="GeneID" id="78381960"/>